<name>A0E1Y9_PARTE</name>
<evidence type="ECO:0000256" key="2">
    <source>
        <dbReference type="SAM" id="Coils"/>
    </source>
</evidence>
<keyword evidence="5" id="KW-1185">Reference proteome</keyword>
<proteinExistence type="inferred from homology"/>
<dbReference type="OrthoDB" id="545063at2759"/>
<gene>
    <name evidence="4" type="ORF">GSPATT00022477001</name>
</gene>
<reference evidence="4 5" key="1">
    <citation type="journal article" date="2006" name="Nature">
        <title>Global trends of whole-genome duplications revealed by the ciliate Paramecium tetraurelia.</title>
        <authorList>
            <consortium name="Genoscope"/>
            <person name="Aury J.-M."/>
            <person name="Jaillon O."/>
            <person name="Duret L."/>
            <person name="Noel B."/>
            <person name="Jubin C."/>
            <person name="Porcel B.M."/>
            <person name="Segurens B."/>
            <person name="Daubin V."/>
            <person name="Anthouard V."/>
            <person name="Aiach N."/>
            <person name="Arnaiz O."/>
            <person name="Billaut A."/>
            <person name="Beisson J."/>
            <person name="Blanc I."/>
            <person name="Bouhouche K."/>
            <person name="Camara F."/>
            <person name="Duharcourt S."/>
            <person name="Guigo R."/>
            <person name="Gogendeau D."/>
            <person name="Katinka M."/>
            <person name="Keller A.-M."/>
            <person name="Kissmehl R."/>
            <person name="Klotz C."/>
            <person name="Koll F."/>
            <person name="Le Moue A."/>
            <person name="Lepere C."/>
            <person name="Malinsky S."/>
            <person name="Nowacki M."/>
            <person name="Nowak J.K."/>
            <person name="Plattner H."/>
            <person name="Poulain J."/>
            <person name="Ruiz F."/>
            <person name="Serrano V."/>
            <person name="Zagulski M."/>
            <person name="Dessen P."/>
            <person name="Betermier M."/>
            <person name="Weissenbach J."/>
            <person name="Scarpelli C."/>
            <person name="Schachter V."/>
            <person name="Sperling L."/>
            <person name="Meyer E."/>
            <person name="Cohen J."/>
            <person name="Wincker P."/>
        </authorList>
    </citation>
    <scope>NUCLEOTIDE SEQUENCE [LARGE SCALE GENOMIC DNA]</scope>
    <source>
        <strain evidence="4 5">Stock d4-2</strain>
    </source>
</reference>
<evidence type="ECO:0000313" key="4">
    <source>
        <dbReference type="EMBL" id="CAK89306.1"/>
    </source>
</evidence>
<dbReference type="Pfam" id="PF18201">
    <property type="entry name" value="PIH1_CS"/>
    <property type="match status" value="1"/>
</dbReference>
<dbReference type="HOGENOM" id="CLU_757506_0_0_1"/>
<dbReference type="Proteomes" id="UP000000600">
    <property type="component" value="Unassembled WGS sequence"/>
</dbReference>
<dbReference type="GO" id="GO:0005737">
    <property type="term" value="C:cytoplasm"/>
    <property type="evidence" value="ECO:0000318"/>
    <property type="project" value="GO_Central"/>
</dbReference>
<accession>A0E1Y9</accession>
<dbReference type="RefSeq" id="XP_001456703.1">
    <property type="nucleotide sequence ID" value="XM_001456666.1"/>
</dbReference>
<dbReference type="InParanoid" id="A0E1Y9"/>
<dbReference type="KEGG" id="ptm:GSPATT00022477001"/>
<comment type="similarity">
    <text evidence="1">Belongs to the PIH1 family.</text>
</comment>
<dbReference type="PANTHER" id="PTHR22997">
    <property type="entry name" value="PIH1 DOMAIN-CONTAINING PROTEIN 1"/>
    <property type="match status" value="1"/>
</dbReference>
<feature type="coiled-coil region" evidence="2">
    <location>
        <begin position="29"/>
        <end position="91"/>
    </location>
</feature>
<feature type="domain" description="PIH1D1/2/3 CS-like" evidence="3">
    <location>
        <begin position="300"/>
        <end position="362"/>
    </location>
</feature>
<evidence type="ECO:0000259" key="3">
    <source>
        <dbReference type="Pfam" id="PF18201"/>
    </source>
</evidence>
<dbReference type="InterPro" id="IPR050734">
    <property type="entry name" value="PIH1/Kintoun_subfamily"/>
</dbReference>
<dbReference type="AlphaFoldDB" id="A0E1Y9"/>
<protein>
    <recommendedName>
        <fullName evidence="3">PIH1D1/2/3 CS-like domain-containing protein</fullName>
    </recommendedName>
</protein>
<dbReference type="GeneID" id="5042488"/>
<evidence type="ECO:0000313" key="5">
    <source>
        <dbReference type="Proteomes" id="UP000000600"/>
    </source>
</evidence>
<dbReference type="EMBL" id="CT868654">
    <property type="protein sequence ID" value="CAK89306.1"/>
    <property type="molecule type" value="Genomic_DNA"/>
</dbReference>
<dbReference type="eggNOG" id="ENOG502SUYS">
    <property type="taxonomic scope" value="Eukaryota"/>
</dbReference>
<organism evidence="4 5">
    <name type="scientific">Paramecium tetraurelia</name>
    <dbReference type="NCBI Taxonomy" id="5888"/>
    <lineage>
        <taxon>Eukaryota</taxon>
        <taxon>Sar</taxon>
        <taxon>Alveolata</taxon>
        <taxon>Ciliophora</taxon>
        <taxon>Intramacronucleata</taxon>
        <taxon>Oligohymenophorea</taxon>
        <taxon>Peniculida</taxon>
        <taxon>Parameciidae</taxon>
        <taxon>Paramecium</taxon>
    </lineage>
</organism>
<dbReference type="PANTHER" id="PTHR22997:SF10">
    <property type="entry name" value="CHROMOSOME UNDETERMINED SCAFFOLD_56, WHOLE GENOME SHOTGUN SEQUENCE"/>
    <property type="match status" value="1"/>
</dbReference>
<dbReference type="OMA" id="FTRQQGP"/>
<dbReference type="InterPro" id="IPR041442">
    <property type="entry name" value="PIH1D1/2/3_CS-like"/>
</dbReference>
<sequence length="367" mass="42975">MDQSQAQHIWKMLDDMAASDPQAYKQFVEKNIQAGMEDMKNEKQQKIEELSITPQFAYSMKIWGNLLKQQINELESKLLLKQNELKQENFQFDKLEKRTKFYINLLHHERVLGAFDKNDNPTDNPSQYNLIPLSISDIQIGKSASFNTQVYYYDIVINTDVFKKINRQILQSIIIDTLQKRIEGDKNPVKFTFFKAYYKFEIPSLKIISKQYKYCGPKKQIKLLLEPQADKEGKRFPKTQNPIENKIEQNLSFTRQQGPLDNLILNTQNQTQQGPQKKVLIEEIDTKNEVEKYQVVHEKDKVIITINVNVENFQDIDLNISSQGLKLTTVMNEKVELDFGCKVDDEHPSAKWNKKQKQLKIVVNKIL</sequence>
<evidence type="ECO:0000256" key="1">
    <source>
        <dbReference type="ARBA" id="ARBA00008511"/>
    </source>
</evidence>
<keyword evidence="2" id="KW-0175">Coiled coil</keyword>